<accession>A0ABN9IQQ1</accession>
<dbReference type="PROSITE" id="PS51257">
    <property type="entry name" value="PROKAR_LIPOPROTEIN"/>
    <property type="match status" value="1"/>
</dbReference>
<keyword evidence="1" id="KW-0732">Signal</keyword>
<sequence length="190" mass="19416">MKRSLLLVVTLTAATLSACGGGDNTPTSTASTAQYPQNADMWVGLGGDASAPAAISKVVDDAVSGLLADPKEAPYFANIGQPGHDTVGRLKACLNLQFKALFGGPFSYPGQVAADGTTVMCDDMAAAHSDVGIPGCVFDQFITDAAAVMKSDGVPDAYITRVAPVLTGLKSTIVSSMPQYLGPNTAQNCQ</sequence>
<proteinExistence type="predicted"/>
<dbReference type="InterPro" id="IPR012292">
    <property type="entry name" value="Globin/Proto"/>
</dbReference>
<dbReference type="SUPFAM" id="SSF46458">
    <property type="entry name" value="Globin-like"/>
    <property type="match status" value="1"/>
</dbReference>
<evidence type="ECO:0000313" key="3">
    <source>
        <dbReference type="Proteomes" id="UP001189616"/>
    </source>
</evidence>
<evidence type="ECO:0000313" key="2">
    <source>
        <dbReference type="EMBL" id="CAJ0790214.1"/>
    </source>
</evidence>
<organism evidence="2 3">
    <name type="scientific">Ralstonia condita</name>
    <dbReference type="NCBI Taxonomy" id="3058600"/>
    <lineage>
        <taxon>Bacteria</taxon>
        <taxon>Pseudomonadati</taxon>
        <taxon>Pseudomonadota</taxon>
        <taxon>Betaproteobacteria</taxon>
        <taxon>Burkholderiales</taxon>
        <taxon>Burkholderiaceae</taxon>
        <taxon>Ralstonia</taxon>
    </lineage>
</organism>
<dbReference type="Gene3D" id="1.10.490.10">
    <property type="entry name" value="Globins"/>
    <property type="match status" value="1"/>
</dbReference>
<name>A0ABN9IQQ1_9RALS</name>
<dbReference type="RefSeq" id="WP_316657768.1">
    <property type="nucleotide sequence ID" value="NZ_CATYWO010000002.1"/>
</dbReference>
<comment type="caution">
    <text evidence="2">The sequence shown here is derived from an EMBL/GenBank/DDBJ whole genome shotgun (WGS) entry which is preliminary data.</text>
</comment>
<evidence type="ECO:0000256" key="1">
    <source>
        <dbReference type="SAM" id="SignalP"/>
    </source>
</evidence>
<dbReference type="EMBL" id="CATYWO010000002">
    <property type="protein sequence ID" value="CAJ0790214.1"/>
    <property type="molecule type" value="Genomic_DNA"/>
</dbReference>
<keyword evidence="3" id="KW-1185">Reference proteome</keyword>
<feature type="chain" id="PRO_5046694834" description="Group 1 truncated hemoglobin" evidence="1">
    <location>
        <begin position="21"/>
        <end position="190"/>
    </location>
</feature>
<dbReference type="InterPro" id="IPR009050">
    <property type="entry name" value="Globin-like_sf"/>
</dbReference>
<protein>
    <recommendedName>
        <fullName evidence="4">Group 1 truncated hemoglobin</fullName>
    </recommendedName>
</protein>
<evidence type="ECO:0008006" key="4">
    <source>
        <dbReference type="Google" id="ProtNLM"/>
    </source>
</evidence>
<gene>
    <name evidence="2" type="ORF">LMG7141_02341</name>
</gene>
<dbReference type="Proteomes" id="UP001189616">
    <property type="component" value="Unassembled WGS sequence"/>
</dbReference>
<reference evidence="2 3" key="1">
    <citation type="submission" date="2023-07" db="EMBL/GenBank/DDBJ databases">
        <authorList>
            <person name="Peeters C."/>
        </authorList>
    </citation>
    <scope>NUCLEOTIDE SEQUENCE [LARGE SCALE GENOMIC DNA]</scope>
    <source>
        <strain evidence="2 3">LMG 7141</strain>
    </source>
</reference>
<feature type="signal peptide" evidence="1">
    <location>
        <begin position="1"/>
        <end position="20"/>
    </location>
</feature>